<dbReference type="Proteomes" id="UP000245934">
    <property type="component" value="Unassembled WGS sequence"/>
</dbReference>
<dbReference type="PROSITE" id="PS50110">
    <property type="entry name" value="RESPONSE_REGULATORY"/>
    <property type="match status" value="1"/>
</dbReference>
<dbReference type="InterPro" id="IPR013767">
    <property type="entry name" value="PAS_fold"/>
</dbReference>
<feature type="domain" description="PAC" evidence="11">
    <location>
        <begin position="232"/>
        <end position="284"/>
    </location>
</feature>
<dbReference type="SUPFAM" id="SSF55874">
    <property type="entry name" value="ATPase domain of HSP90 chaperone/DNA topoisomerase II/histidine kinase"/>
    <property type="match status" value="1"/>
</dbReference>
<dbReference type="InterPro" id="IPR036890">
    <property type="entry name" value="HATPase_C_sf"/>
</dbReference>
<evidence type="ECO:0000313" key="12">
    <source>
        <dbReference type="EMBL" id="PWR75215.1"/>
    </source>
</evidence>
<evidence type="ECO:0000256" key="7">
    <source>
        <dbReference type="SAM" id="Coils"/>
    </source>
</evidence>
<dbReference type="PROSITE" id="PS50109">
    <property type="entry name" value="HIS_KIN"/>
    <property type="match status" value="1"/>
</dbReference>
<keyword evidence="3 6" id="KW-0597">Phosphoprotein</keyword>
<reference evidence="12 13" key="1">
    <citation type="submission" date="2018-05" db="EMBL/GenBank/DDBJ databases">
        <title>Draft genome of Methanospirillum stamsii Pt1.</title>
        <authorList>
            <person name="Dueholm M.S."/>
            <person name="Nielsen P.H."/>
            <person name="Bakmann L.F."/>
            <person name="Otzen D.E."/>
        </authorList>
    </citation>
    <scope>NUCLEOTIDE SEQUENCE [LARGE SCALE GENOMIC DNA]</scope>
    <source>
        <strain evidence="12 13">Pt1</strain>
    </source>
</reference>
<keyword evidence="4" id="KW-0808">Transferase</keyword>
<feature type="domain" description="PAC" evidence="11">
    <location>
        <begin position="388"/>
        <end position="440"/>
    </location>
</feature>
<dbReference type="AlphaFoldDB" id="A0A2V2N9G6"/>
<dbReference type="EC" id="2.7.13.3" evidence="2"/>
<evidence type="ECO:0000313" key="13">
    <source>
        <dbReference type="Proteomes" id="UP000245934"/>
    </source>
</evidence>
<dbReference type="InterPro" id="IPR013655">
    <property type="entry name" value="PAS_fold_3"/>
</dbReference>
<dbReference type="Pfam" id="PF02518">
    <property type="entry name" value="HATPase_c"/>
    <property type="match status" value="1"/>
</dbReference>
<dbReference type="PROSITE" id="PS50112">
    <property type="entry name" value="PAS"/>
    <property type="match status" value="3"/>
</dbReference>
<gene>
    <name evidence="12" type="ORF">DLD82_05330</name>
</gene>
<evidence type="ECO:0000256" key="3">
    <source>
        <dbReference type="ARBA" id="ARBA00022553"/>
    </source>
</evidence>
<dbReference type="RefSeq" id="WP_109940077.1">
    <property type="nucleotide sequence ID" value="NZ_CP176366.1"/>
</dbReference>
<dbReference type="Pfam" id="PF08448">
    <property type="entry name" value="PAS_4"/>
    <property type="match status" value="1"/>
</dbReference>
<dbReference type="Gene3D" id="3.40.50.2300">
    <property type="match status" value="1"/>
</dbReference>
<dbReference type="InterPro" id="IPR000700">
    <property type="entry name" value="PAS-assoc_C"/>
</dbReference>
<evidence type="ECO:0000259" key="10">
    <source>
        <dbReference type="PROSITE" id="PS50112"/>
    </source>
</evidence>
<dbReference type="Gene3D" id="3.30.450.20">
    <property type="entry name" value="PAS domain"/>
    <property type="match status" value="4"/>
</dbReference>
<dbReference type="InterPro" id="IPR001789">
    <property type="entry name" value="Sig_transdc_resp-reg_receiver"/>
</dbReference>
<feature type="domain" description="PAS" evidence="10">
    <location>
        <begin position="441"/>
        <end position="512"/>
    </location>
</feature>
<dbReference type="InterPro" id="IPR003594">
    <property type="entry name" value="HATPase_dom"/>
</dbReference>
<dbReference type="InterPro" id="IPR013656">
    <property type="entry name" value="PAS_4"/>
</dbReference>
<evidence type="ECO:0000256" key="1">
    <source>
        <dbReference type="ARBA" id="ARBA00000085"/>
    </source>
</evidence>
<dbReference type="GeneID" id="97610873"/>
<name>A0A2V2N9G6_9EURY</name>
<proteinExistence type="predicted"/>
<evidence type="ECO:0000256" key="6">
    <source>
        <dbReference type="PROSITE-ProRule" id="PRU00169"/>
    </source>
</evidence>
<dbReference type="GO" id="GO:0004673">
    <property type="term" value="F:protein histidine kinase activity"/>
    <property type="evidence" value="ECO:0007669"/>
    <property type="project" value="UniProtKB-EC"/>
</dbReference>
<dbReference type="EMBL" id="QGMZ01000011">
    <property type="protein sequence ID" value="PWR75215.1"/>
    <property type="molecule type" value="Genomic_DNA"/>
</dbReference>
<dbReference type="InterPro" id="IPR001610">
    <property type="entry name" value="PAC"/>
</dbReference>
<dbReference type="SUPFAM" id="SSF52172">
    <property type="entry name" value="CheY-like"/>
    <property type="match status" value="1"/>
</dbReference>
<accession>A0A2V2N9G6</accession>
<feature type="coiled-coil region" evidence="7">
    <location>
        <begin position="675"/>
        <end position="702"/>
    </location>
</feature>
<dbReference type="InterPro" id="IPR035965">
    <property type="entry name" value="PAS-like_dom_sf"/>
</dbReference>
<dbReference type="Pfam" id="PF08447">
    <property type="entry name" value="PAS_3"/>
    <property type="match status" value="1"/>
</dbReference>
<dbReference type="InterPro" id="IPR005467">
    <property type="entry name" value="His_kinase_dom"/>
</dbReference>
<dbReference type="InterPro" id="IPR004358">
    <property type="entry name" value="Sig_transdc_His_kin-like_C"/>
</dbReference>
<dbReference type="InterPro" id="IPR011006">
    <property type="entry name" value="CheY-like_superfamily"/>
</dbReference>
<dbReference type="GO" id="GO:0000160">
    <property type="term" value="P:phosphorelay signal transduction system"/>
    <property type="evidence" value="ECO:0007669"/>
    <property type="project" value="InterPro"/>
</dbReference>
<feature type="domain" description="PAC" evidence="11">
    <location>
        <begin position="641"/>
        <end position="691"/>
    </location>
</feature>
<keyword evidence="13" id="KW-1185">Reference proteome</keyword>
<feature type="modified residue" description="4-aspartylphosphate" evidence="6">
    <location>
        <position position="64"/>
    </location>
</feature>
<dbReference type="CDD" id="cd00130">
    <property type="entry name" value="PAS"/>
    <property type="match status" value="4"/>
</dbReference>
<dbReference type="Pfam" id="PF00072">
    <property type="entry name" value="Response_reg"/>
    <property type="match status" value="1"/>
</dbReference>
<feature type="domain" description="PAS" evidence="10">
    <location>
        <begin position="569"/>
        <end position="639"/>
    </location>
</feature>
<organism evidence="12 13">
    <name type="scientific">Methanospirillum stamsii</name>
    <dbReference type="NCBI Taxonomy" id="1277351"/>
    <lineage>
        <taxon>Archaea</taxon>
        <taxon>Methanobacteriati</taxon>
        <taxon>Methanobacteriota</taxon>
        <taxon>Stenosarchaea group</taxon>
        <taxon>Methanomicrobia</taxon>
        <taxon>Methanomicrobiales</taxon>
        <taxon>Methanospirillaceae</taxon>
        <taxon>Methanospirillum</taxon>
    </lineage>
</organism>
<evidence type="ECO:0000256" key="2">
    <source>
        <dbReference type="ARBA" id="ARBA00012438"/>
    </source>
</evidence>
<feature type="domain" description="PAC" evidence="11">
    <location>
        <begin position="516"/>
        <end position="568"/>
    </location>
</feature>
<dbReference type="PROSITE" id="PS50113">
    <property type="entry name" value="PAC"/>
    <property type="match status" value="4"/>
</dbReference>
<feature type="domain" description="PAS" evidence="10">
    <location>
        <begin position="145"/>
        <end position="190"/>
    </location>
</feature>
<dbReference type="SMART" id="SM00387">
    <property type="entry name" value="HATPase_c"/>
    <property type="match status" value="1"/>
</dbReference>
<sequence length="899" mass="103494">MIEEESNPIDRQLSILYIDDEMDFLVLAKLFLERTGYFKVRILTSAREALESCNIGEYDAIISDYLMPDIDGISFLKEVRSRYGDIPFILFTGRSHESVAIDTINSGGDYYIRKSSEPIEMFEDLTDKILKSVRKKTPTQSIRDSDRHLFDIIDFIPDATFAINLQGEVVAWNRAIEELTGVSFRDIIGRGDYDYAIPFYGYRRPLLINLINEPIQKIEDYYFNVHWVGNSLIAETDLKNPKGHQLSGLIKVCKHYNSNGEVIGAIEIIQNLTDLKKTEEELRVNKKLIRDLTKTSFDRIYNLNKIRRSLTDAMDLAQLVNWEYDIINDQFIFDERFFSMYGTTAEREGGIRMPSQTYAREFLHPKDLHLVAEEIKKVKQNTHPNLIQQIEHRIIRRDGQVRHIIVRYAILQDETGKTIGTYGVNQDITERKLAEIALKRSEKRFLTVTRNAGSWIWEINPKGVFTYSSPVIEDILGYKPEELVGIYHFYDLFAPDVCEELKTAITETIRSRKPFKNFINLNIHKNGSTIILSTCATPILDEDGEFIGYSGVDEDITERKKTEKALKESETKFRDIFNNANDFIIIHDMNGKFLEVNKVICRKLKYSYKELMNLSVWDVEKSDHHQLVKSRFEKMRESGQLVFETLLIAKDETIIPTEVNSRIIIINGEPAIISIGRDVTERKQAENALRQANRQINLLTSITRHDILNKISIIFTYLDAAKLNPEISAIQENLEKIEYATTAIRSQIEFTRIYEDLGINKPIWQELISVMPISDLGSMYSFIPDVNGYSIFADPMLKKVFSNLLDNSLRHGGHVSKIHVSAKICGNNLKIIWEDNGIGITDEDKEIIFERGFGSNTGLGMFLIREILSLTGISIHETGEYGKGVRFEILVPKSRWMSI</sequence>
<dbReference type="SMART" id="SM00091">
    <property type="entry name" value="PAS"/>
    <property type="match status" value="3"/>
</dbReference>
<dbReference type="Pfam" id="PF13426">
    <property type="entry name" value="PAS_9"/>
    <property type="match status" value="1"/>
</dbReference>
<keyword evidence="7" id="KW-0175">Coiled coil</keyword>
<dbReference type="SMART" id="SM00448">
    <property type="entry name" value="REC"/>
    <property type="match status" value="1"/>
</dbReference>
<dbReference type="CDD" id="cd00156">
    <property type="entry name" value="REC"/>
    <property type="match status" value="1"/>
</dbReference>
<dbReference type="PANTHER" id="PTHR43304:SF1">
    <property type="entry name" value="PAC DOMAIN-CONTAINING PROTEIN"/>
    <property type="match status" value="1"/>
</dbReference>
<dbReference type="InterPro" id="IPR000014">
    <property type="entry name" value="PAS"/>
</dbReference>
<dbReference type="SUPFAM" id="SSF55785">
    <property type="entry name" value="PYP-like sensor domain (PAS domain)"/>
    <property type="match status" value="4"/>
</dbReference>
<dbReference type="GO" id="GO:0006355">
    <property type="term" value="P:regulation of DNA-templated transcription"/>
    <property type="evidence" value="ECO:0007669"/>
    <property type="project" value="InterPro"/>
</dbReference>
<dbReference type="NCBIfam" id="TIGR00229">
    <property type="entry name" value="sensory_box"/>
    <property type="match status" value="4"/>
</dbReference>
<dbReference type="CDD" id="cd00075">
    <property type="entry name" value="HATPase"/>
    <property type="match status" value="1"/>
</dbReference>
<comment type="catalytic activity">
    <reaction evidence="1">
        <text>ATP + protein L-histidine = ADP + protein N-phospho-L-histidine.</text>
        <dbReference type="EC" id="2.7.13.3"/>
    </reaction>
</comment>
<comment type="caution">
    <text evidence="12">The sequence shown here is derived from an EMBL/GenBank/DDBJ whole genome shotgun (WGS) entry which is preliminary data.</text>
</comment>
<dbReference type="InterPro" id="IPR052162">
    <property type="entry name" value="Sensor_kinase/Photoreceptor"/>
</dbReference>
<dbReference type="PRINTS" id="PR00344">
    <property type="entry name" value="BCTRLSENSOR"/>
</dbReference>
<evidence type="ECO:0000259" key="9">
    <source>
        <dbReference type="PROSITE" id="PS50110"/>
    </source>
</evidence>
<dbReference type="Gene3D" id="3.30.565.10">
    <property type="entry name" value="Histidine kinase-like ATPase, C-terminal domain"/>
    <property type="match status" value="1"/>
</dbReference>
<evidence type="ECO:0000259" key="11">
    <source>
        <dbReference type="PROSITE" id="PS50113"/>
    </source>
</evidence>
<dbReference type="PANTHER" id="PTHR43304">
    <property type="entry name" value="PHYTOCHROME-LIKE PROTEIN CPH1"/>
    <property type="match status" value="1"/>
</dbReference>
<protein>
    <recommendedName>
        <fullName evidence="2">histidine kinase</fullName>
        <ecNumber evidence="2">2.7.13.3</ecNumber>
    </recommendedName>
</protein>
<evidence type="ECO:0000256" key="4">
    <source>
        <dbReference type="ARBA" id="ARBA00022679"/>
    </source>
</evidence>
<keyword evidence="5" id="KW-0418">Kinase</keyword>
<feature type="domain" description="Histidine kinase" evidence="8">
    <location>
        <begin position="797"/>
        <end position="895"/>
    </location>
</feature>
<feature type="domain" description="Response regulatory" evidence="9">
    <location>
        <begin position="14"/>
        <end position="129"/>
    </location>
</feature>
<evidence type="ECO:0000256" key="5">
    <source>
        <dbReference type="ARBA" id="ARBA00022777"/>
    </source>
</evidence>
<dbReference type="OrthoDB" id="230688at2157"/>
<evidence type="ECO:0000259" key="8">
    <source>
        <dbReference type="PROSITE" id="PS50109"/>
    </source>
</evidence>
<dbReference type="Pfam" id="PF00989">
    <property type="entry name" value="PAS"/>
    <property type="match status" value="1"/>
</dbReference>
<dbReference type="SMART" id="SM00086">
    <property type="entry name" value="PAC"/>
    <property type="match status" value="3"/>
</dbReference>
<dbReference type="Gene3D" id="2.10.70.100">
    <property type="match status" value="1"/>
</dbReference>